<sequence length="100" mass="11237">MTSASREPILRSLLGGPFPTHPQFPHLISRRNISLPLSDCLDPLCNLLSLGDFPPTSSDRNLLRDRDILTFSSKEQFVRFPLETVTKVCDFIILGSQLLI</sequence>
<evidence type="ECO:0000313" key="1">
    <source>
        <dbReference type="EMBL" id="GIY95958.1"/>
    </source>
</evidence>
<keyword evidence="2" id="KW-1185">Reference proteome</keyword>
<accession>A0AAV4XQG7</accession>
<protein>
    <submittedName>
        <fullName evidence="1">Uncharacterized protein</fullName>
    </submittedName>
</protein>
<name>A0AAV4XQG7_CAEEX</name>
<evidence type="ECO:0000313" key="2">
    <source>
        <dbReference type="Proteomes" id="UP001054945"/>
    </source>
</evidence>
<reference evidence="1 2" key="1">
    <citation type="submission" date="2021-06" db="EMBL/GenBank/DDBJ databases">
        <title>Caerostris extrusa draft genome.</title>
        <authorList>
            <person name="Kono N."/>
            <person name="Arakawa K."/>
        </authorList>
    </citation>
    <scope>NUCLEOTIDE SEQUENCE [LARGE SCALE GENOMIC DNA]</scope>
</reference>
<organism evidence="1 2">
    <name type="scientific">Caerostris extrusa</name>
    <name type="common">Bark spider</name>
    <name type="synonym">Caerostris bankana</name>
    <dbReference type="NCBI Taxonomy" id="172846"/>
    <lineage>
        <taxon>Eukaryota</taxon>
        <taxon>Metazoa</taxon>
        <taxon>Ecdysozoa</taxon>
        <taxon>Arthropoda</taxon>
        <taxon>Chelicerata</taxon>
        <taxon>Arachnida</taxon>
        <taxon>Araneae</taxon>
        <taxon>Araneomorphae</taxon>
        <taxon>Entelegynae</taxon>
        <taxon>Araneoidea</taxon>
        <taxon>Araneidae</taxon>
        <taxon>Caerostris</taxon>
    </lineage>
</organism>
<dbReference type="EMBL" id="BPLR01000600">
    <property type="protein sequence ID" value="GIY95958.1"/>
    <property type="molecule type" value="Genomic_DNA"/>
</dbReference>
<comment type="caution">
    <text evidence="1">The sequence shown here is derived from an EMBL/GenBank/DDBJ whole genome shotgun (WGS) entry which is preliminary data.</text>
</comment>
<proteinExistence type="predicted"/>
<dbReference type="Proteomes" id="UP001054945">
    <property type="component" value="Unassembled WGS sequence"/>
</dbReference>
<dbReference type="AlphaFoldDB" id="A0AAV4XQG7"/>
<gene>
    <name evidence="1" type="ORF">CEXT_186651</name>
</gene>